<dbReference type="Proteomes" id="UP000177177">
    <property type="component" value="Unassembled WGS sequence"/>
</dbReference>
<organism evidence="2 3">
    <name type="scientific">Candidatus Sungbacteria bacterium RIFCSPHIGHO2_02_FULL_53_17</name>
    <dbReference type="NCBI Taxonomy" id="1802275"/>
    <lineage>
        <taxon>Bacteria</taxon>
        <taxon>Candidatus Sungiibacteriota</taxon>
    </lineage>
</organism>
<dbReference type="EMBL" id="MHQN01000014">
    <property type="protein sequence ID" value="OHA03645.1"/>
    <property type="molecule type" value="Genomic_DNA"/>
</dbReference>
<protein>
    <submittedName>
        <fullName evidence="2">Uncharacterized protein</fullName>
    </submittedName>
</protein>
<proteinExistence type="predicted"/>
<feature type="transmembrane region" description="Helical" evidence="1">
    <location>
        <begin position="68"/>
        <end position="86"/>
    </location>
</feature>
<sequence length="328" mass="36241">MQPPTKELVLALATVATGFFAFWLWKEATPLFQSGVLNNAWSFISPVIALMCAASFFLLSATFITRPALRFATAGIVVMLPFFLVGDWQSLALPPSHVLIFVPVTVLLALFASHRMHTEYELSLGFSTTKIAKAGLPIFFTVASILASWFYFQTIRVQDTQKAAAVLVPRPVTDLIIRALAEPLKQSTGLPEIRPELTVDELFTLGIRSELQKKGVALTPRTEQGVTELLAHQRDAFAKQYGITLTGSERVGDVMHRAVIERLEDVLGPFVQFLPLISALAFFFAFKAFTFPLYLVSVAATALLIRGLRMATIVRSAPRQITVERLTL</sequence>
<feature type="transmembrane region" description="Helical" evidence="1">
    <location>
        <begin position="92"/>
        <end position="113"/>
    </location>
</feature>
<feature type="transmembrane region" description="Helical" evidence="1">
    <location>
        <begin position="134"/>
        <end position="152"/>
    </location>
</feature>
<evidence type="ECO:0000313" key="2">
    <source>
        <dbReference type="EMBL" id="OHA03645.1"/>
    </source>
</evidence>
<gene>
    <name evidence="2" type="ORF">A3C92_01055</name>
</gene>
<evidence type="ECO:0000256" key="1">
    <source>
        <dbReference type="SAM" id="Phobius"/>
    </source>
</evidence>
<evidence type="ECO:0000313" key="3">
    <source>
        <dbReference type="Proteomes" id="UP000177177"/>
    </source>
</evidence>
<keyword evidence="1" id="KW-0812">Transmembrane</keyword>
<name>A0A1G2KW26_9BACT</name>
<feature type="transmembrane region" description="Helical" evidence="1">
    <location>
        <begin position="7"/>
        <end position="25"/>
    </location>
</feature>
<reference evidence="2 3" key="1">
    <citation type="journal article" date="2016" name="Nat. Commun.">
        <title>Thousands of microbial genomes shed light on interconnected biogeochemical processes in an aquifer system.</title>
        <authorList>
            <person name="Anantharaman K."/>
            <person name="Brown C.T."/>
            <person name="Hug L.A."/>
            <person name="Sharon I."/>
            <person name="Castelle C.J."/>
            <person name="Probst A.J."/>
            <person name="Thomas B.C."/>
            <person name="Singh A."/>
            <person name="Wilkins M.J."/>
            <person name="Karaoz U."/>
            <person name="Brodie E.L."/>
            <person name="Williams K.H."/>
            <person name="Hubbard S.S."/>
            <person name="Banfield J.F."/>
        </authorList>
    </citation>
    <scope>NUCLEOTIDE SEQUENCE [LARGE SCALE GENOMIC DNA]</scope>
</reference>
<keyword evidence="1" id="KW-1133">Transmembrane helix</keyword>
<comment type="caution">
    <text evidence="2">The sequence shown here is derived from an EMBL/GenBank/DDBJ whole genome shotgun (WGS) entry which is preliminary data.</text>
</comment>
<dbReference type="AlphaFoldDB" id="A0A1G2KW26"/>
<feature type="transmembrane region" description="Helical" evidence="1">
    <location>
        <begin position="40"/>
        <end position="61"/>
    </location>
</feature>
<keyword evidence="1" id="KW-0472">Membrane</keyword>
<feature type="transmembrane region" description="Helical" evidence="1">
    <location>
        <begin position="276"/>
        <end position="305"/>
    </location>
</feature>
<accession>A0A1G2KW26</accession>